<organism evidence="2">
    <name type="scientific">marine sediment metagenome</name>
    <dbReference type="NCBI Taxonomy" id="412755"/>
    <lineage>
        <taxon>unclassified sequences</taxon>
        <taxon>metagenomes</taxon>
        <taxon>ecological metagenomes</taxon>
    </lineage>
</organism>
<evidence type="ECO:0000313" key="2">
    <source>
        <dbReference type="EMBL" id="GAI22442.1"/>
    </source>
</evidence>
<dbReference type="InterPro" id="IPR041698">
    <property type="entry name" value="Methyltransf_25"/>
</dbReference>
<dbReference type="Pfam" id="PF13649">
    <property type="entry name" value="Methyltransf_25"/>
    <property type="match status" value="1"/>
</dbReference>
<dbReference type="SUPFAM" id="SSF53335">
    <property type="entry name" value="S-adenosyl-L-methionine-dependent methyltransferases"/>
    <property type="match status" value="1"/>
</dbReference>
<comment type="caution">
    <text evidence="2">The sequence shown here is derived from an EMBL/GenBank/DDBJ whole genome shotgun (WGS) entry which is preliminary data.</text>
</comment>
<feature type="non-terminal residue" evidence="2">
    <location>
        <position position="1"/>
    </location>
</feature>
<proteinExistence type="predicted"/>
<dbReference type="Gene3D" id="3.40.50.150">
    <property type="entry name" value="Vaccinia Virus protein VP39"/>
    <property type="match status" value="1"/>
</dbReference>
<dbReference type="EMBL" id="BARV01022652">
    <property type="protein sequence ID" value="GAI22442.1"/>
    <property type="molecule type" value="Genomic_DNA"/>
</dbReference>
<sequence>KGIDSSKDMIRVAKKYAPDGSFKVGDAYDLSSEKMYDTVIATSLLIHIERKDLQHIIEQMWTHTRKALVFTIPIDKDFSKVFELSSKISEASETTLITHVSHKTLEGLLNNLKPKRIEKKPFPKGCFGYGLNDYLIKTVKAKNNVVEE</sequence>
<feature type="domain" description="Methyltransferase" evidence="1">
    <location>
        <begin position="2"/>
        <end position="65"/>
    </location>
</feature>
<reference evidence="2" key="1">
    <citation type="journal article" date="2014" name="Front. Microbiol.">
        <title>High frequency of phylogenetically diverse reductive dehalogenase-homologous genes in deep subseafloor sedimentary metagenomes.</title>
        <authorList>
            <person name="Kawai M."/>
            <person name="Futagami T."/>
            <person name="Toyoda A."/>
            <person name="Takaki Y."/>
            <person name="Nishi S."/>
            <person name="Hori S."/>
            <person name="Arai W."/>
            <person name="Tsubouchi T."/>
            <person name="Morono Y."/>
            <person name="Uchiyama I."/>
            <person name="Ito T."/>
            <person name="Fujiyama A."/>
            <person name="Inagaki F."/>
            <person name="Takami H."/>
        </authorList>
    </citation>
    <scope>NUCLEOTIDE SEQUENCE</scope>
    <source>
        <strain evidence="2">Expedition CK06-06</strain>
    </source>
</reference>
<dbReference type="AlphaFoldDB" id="X1LSU3"/>
<protein>
    <recommendedName>
        <fullName evidence="1">Methyltransferase domain-containing protein</fullName>
    </recommendedName>
</protein>
<gene>
    <name evidence="2" type="ORF">S06H3_37297</name>
</gene>
<evidence type="ECO:0000259" key="1">
    <source>
        <dbReference type="Pfam" id="PF13649"/>
    </source>
</evidence>
<dbReference type="InterPro" id="IPR029063">
    <property type="entry name" value="SAM-dependent_MTases_sf"/>
</dbReference>
<accession>X1LSU3</accession>
<name>X1LSU3_9ZZZZ</name>